<keyword evidence="4 6" id="KW-1133">Transmembrane helix</keyword>
<evidence type="ECO:0000256" key="4">
    <source>
        <dbReference type="ARBA" id="ARBA00022989"/>
    </source>
</evidence>
<keyword evidence="3 6" id="KW-0812">Transmembrane</keyword>
<reference evidence="8" key="1">
    <citation type="submission" date="2021-12" db="EMBL/GenBank/DDBJ databases">
        <title>Discovery of the Pendulisporaceae a myxobacterial family with distinct sporulation behavior and unique specialized metabolism.</title>
        <authorList>
            <person name="Garcia R."/>
            <person name="Popoff A."/>
            <person name="Bader C.D."/>
            <person name="Loehr J."/>
            <person name="Walesch S."/>
            <person name="Walt C."/>
            <person name="Boldt J."/>
            <person name="Bunk B."/>
            <person name="Haeckl F.J.F.P.J."/>
            <person name="Gunesch A.P."/>
            <person name="Birkelbach J."/>
            <person name="Nuebel U."/>
            <person name="Pietschmann T."/>
            <person name="Bach T."/>
            <person name="Mueller R."/>
        </authorList>
    </citation>
    <scope>NUCLEOTIDE SEQUENCE</scope>
    <source>
        <strain evidence="8">MSr11367</strain>
    </source>
</reference>
<dbReference type="SUPFAM" id="SSF103481">
    <property type="entry name" value="Multidrug resistance efflux transporter EmrE"/>
    <property type="match status" value="2"/>
</dbReference>
<dbReference type="InterPro" id="IPR000620">
    <property type="entry name" value="EamA_dom"/>
</dbReference>
<comment type="similarity">
    <text evidence="2">Belongs to the EamA transporter family.</text>
</comment>
<feature type="transmembrane region" description="Helical" evidence="6">
    <location>
        <begin position="113"/>
        <end position="131"/>
    </location>
</feature>
<accession>A0ABZ2L9L4</accession>
<feature type="transmembrane region" description="Helical" evidence="6">
    <location>
        <begin position="192"/>
        <end position="211"/>
    </location>
</feature>
<dbReference type="RefSeq" id="WP_394837275.1">
    <property type="nucleotide sequence ID" value="NZ_CP089929.1"/>
</dbReference>
<feature type="transmembrane region" description="Helical" evidence="6">
    <location>
        <begin position="167"/>
        <end position="185"/>
    </location>
</feature>
<feature type="transmembrane region" description="Helical" evidence="6">
    <location>
        <begin position="143"/>
        <end position="161"/>
    </location>
</feature>
<dbReference type="EMBL" id="CP089983">
    <property type="protein sequence ID" value="WXB07611.1"/>
    <property type="molecule type" value="Genomic_DNA"/>
</dbReference>
<feature type="transmembrane region" description="Helical" evidence="6">
    <location>
        <begin position="231"/>
        <end position="253"/>
    </location>
</feature>
<proteinExistence type="inferred from homology"/>
<comment type="subcellular location">
    <subcellularLocation>
        <location evidence="1">Membrane</location>
        <topology evidence="1">Multi-pass membrane protein</topology>
    </subcellularLocation>
</comment>
<evidence type="ECO:0000313" key="8">
    <source>
        <dbReference type="EMBL" id="WXB07611.1"/>
    </source>
</evidence>
<evidence type="ECO:0000313" key="9">
    <source>
        <dbReference type="Proteomes" id="UP001374803"/>
    </source>
</evidence>
<name>A0ABZ2L9L4_9BACT</name>
<evidence type="ECO:0000256" key="1">
    <source>
        <dbReference type="ARBA" id="ARBA00004141"/>
    </source>
</evidence>
<feature type="transmembrane region" description="Helical" evidence="6">
    <location>
        <begin position="21"/>
        <end position="44"/>
    </location>
</feature>
<sequence length="312" mass="32535">MATSKTELAEVLPPTSTAWRGITAPIAVCLGLLYFIWGSTYLAIRYVVEVLPAMMASGARFLAAGTLLLLLLVVGGRHALPTRRHWVASIPGGLLLFMMGNGLVALAEKHVSSSAAVVLIATMPLFAALIAAAMGERTSRRQWIGLGFGFLGILVMGVGDMGGSPQWLLLLLLAAACWALGTNLARKLPLPPGMLAAATQMIVGGLAQILAGLVLGERMPEAPLSELPQQALLALVYLVIFGSLVAFSAYTYLIRNAPPSVATSYAYVNPLVGVAIGIVIGHERVGVSTPIAALLVVLGVVFIMTGKKASVT</sequence>
<feature type="transmembrane region" description="Helical" evidence="6">
    <location>
        <begin position="287"/>
        <end position="306"/>
    </location>
</feature>
<organism evidence="8 9">
    <name type="scientific">Pendulispora rubella</name>
    <dbReference type="NCBI Taxonomy" id="2741070"/>
    <lineage>
        <taxon>Bacteria</taxon>
        <taxon>Pseudomonadati</taxon>
        <taxon>Myxococcota</taxon>
        <taxon>Myxococcia</taxon>
        <taxon>Myxococcales</taxon>
        <taxon>Sorangiineae</taxon>
        <taxon>Pendulisporaceae</taxon>
        <taxon>Pendulispora</taxon>
    </lineage>
</organism>
<dbReference type="NCBIfam" id="NF008432">
    <property type="entry name" value="PRK11272.1"/>
    <property type="match status" value="1"/>
</dbReference>
<protein>
    <submittedName>
        <fullName evidence="8">Drug/metabolite exporter YedA</fullName>
    </submittedName>
</protein>
<feature type="domain" description="EamA" evidence="7">
    <location>
        <begin position="167"/>
        <end position="304"/>
    </location>
</feature>
<evidence type="ECO:0000256" key="3">
    <source>
        <dbReference type="ARBA" id="ARBA00022692"/>
    </source>
</evidence>
<evidence type="ECO:0000256" key="5">
    <source>
        <dbReference type="ARBA" id="ARBA00023136"/>
    </source>
</evidence>
<dbReference type="InterPro" id="IPR037185">
    <property type="entry name" value="EmrE-like"/>
</dbReference>
<feature type="transmembrane region" description="Helical" evidence="6">
    <location>
        <begin position="50"/>
        <end position="74"/>
    </location>
</feature>
<evidence type="ECO:0000259" key="7">
    <source>
        <dbReference type="Pfam" id="PF00892"/>
    </source>
</evidence>
<feature type="transmembrane region" description="Helical" evidence="6">
    <location>
        <begin position="86"/>
        <end position="107"/>
    </location>
</feature>
<keyword evidence="9" id="KW-1185">Reference proteome</keyword>
<dbReference type="PANTHER" id="PTHR32322">
    <property type="entry name" value="INNER MEMBRANE TRANSPORTER"/>
    <property type="match status" value="1"/>
</dbReference>
<dbReference type="InterPro" id="IPR050638">
    <property type="entry name" value="AA-Vitamin_Transporters"/>
</dbReference>
<evidence type="ECO:0000256" key="6">
    <source>
        <dbReference type="SAM" id="Phobius"/>
    </source>
</evidence>
<keyword evidence="5 6" id="KW-0472">Membrane</keyword>
<dbReference type="PANTHER" id="PTHR32322:SF2">
    <property type="entry name" value="EAMA DOMAIN-CONTAINING PROTEIN"/>
    <property type="match status" value="1"/>
</dbReference>
<dbReference type="Proteomes" id="UP001374803">
    <property type="component" value="Chromosome"/>
</dbReference>
<dbReference type="Pfam" id="PF00892">
    <property type="entry name" value="EamA"/>
    <property type="match status" value="2"/>
</dbReference>
<feature type="domain" description="EamA" evidence="7">
    <location>
        <begin position="28"/>
        <end position="156"/>
    </location>
</feature>
<feature type="transmembrane region" description="Helical" evidence="6">
    <location>
        <begin position="265"/>
        <end position="281"/>
    </location>
</feature>
<gene>
    <name evidence="8" type="primary">yedA</name>
    <name evidence="8" type="ORF">LVJ94_10250</name>
</gene>
<evidence type="ECO:0000256" key="2">
    <source>
        <dbReference type="ARBA" id="ARBA00007362"/>
    </source>
</evidence>